<dbReference type="OrthoDB" id="4353524at2759"/>
<dbReference type="AlphaFoldDB" id="A0A9W4K0H7"/>
<dbReference type="Proteomes" id="UP001152646">
    <property type="component" value="Unassembled WGS sequence"/>
</dbReference>
<reference evidence="1" key="1">
    <citation type="submission" date="2021-07" db="EMBL/GenBank/DDBJ databases">
        <authorList>
            <person name="Branca A.L. A."/>
        </authorList>
    </citation>
    <scope>NUCLEOTIDE SEQUENCE</scope>
</reference>
<accession>A0A9W4K0H7</accession>
<proteinExistence type="predicted"/>
<evidence type="ECO:0008006" key="3">
    <source>
        <dbReference type="Google" id="ProtNLM"/>
    </source>
</evidence>
<sequence length="66" mass="7934">MNFEIPTELNAYIESLDAFIQSTLLPLQHSDDNNRFFDHRREYARTDWENHGNPKREWEELLSPAN</sequence>
<protein>
    <recommendedName>
        <fullName evidence="3">Acyl-CoA dehydrogenase</fullName>
    </recommendedName>
</protein>
<dbReference type="EMBL" id="CAJVPA010000240">
    <property type="protein sequence ID" value="CAG8421861.1"/>
    <property type="molecule type" value="Genomic_DNA"/>
</dbReference>
<evidence type="ECO:0000313" key="2">
    <source>
        <dbReference type="Proteomes" id="UP001152646"/>
    </source>
</evidence>
<comment type="caution">
    <text evidence="1">The sequence shown here is derived from an EMBL/GenBank/DDBJ whole genome shotgun (WGS) entry which is preliminary data.</text>
</comment>
<dbReference type="InterPro" id="IPR037069">
    <property type="entry name" value="AcylCoA_DH/ox_N_sf"/>
</dbReference>
<dbReference type="GO" id="GO:0050660">
    <property type="term" value="F:flavin adenine dinucleotide binding"/>
    <property type="evidence" value="ECO:0007669"/>
    <property type="project" value="InterPro"/>
</dbReference>
<gene>
    <name evidence="1" type="ORF">PSALAMII_LOCUS10294</name>
</gene>
<dbReference type="GO" id="GO:0016627">
    <property type="term" value="F:oxidoreductase activity, acting on the CH-CH group of donors"/>
    <property type="evidence" value="ECO:0007669"/>
    <property type="project" value="InterPro"/>
</dbReference>
<dbReference type="Gene3D" id="1.10.540.10">
    <property type="entry name" value="Acyl-CoA dehydrogenase/oxidase, N-terminal domain"/>
    <property type="match status" value="1"/>
</dbReference>
<name>A0A9W4K0H7_9EURO</name>
<organism evidence="1 2">
    <name type="scientific">Penicillium salamii</name>
    <dbReference type="NCBI Taxonomy" id="1612424"/>
    <lineage>
        <taxon>Eukaryota</taxon>
        <taxon>Fungi</taxon>
        <taxon>Dikarya</taxon>
        <taxon>Ascomycota</taxon>
        <taxon>Pezizomycotina</taxon>
        <taxon>Eurotiomycetes</taxon>
        <taxon>Eurotiomycetidae</taxon>
        <taxon>Eurotiales</taxon>
        <taxon>Aspergillaceae</taxon>
        <taxon>Penicillium</taxon>
    </lineage>
</organism>
<evidence type="ECO:0000313" key="1">
    <source>
        <dbReference type="EMBL" id="CAG8421861.1"/>
    </source>
</evidence>